<dbReference type="OrthoDB" id="8566211at2"/>
<evidence type="ECO:0000256" key="11">
    <source>
        <dbReference type="RuleBase" id="RU365087"/>
    </source>
</evidence>
<comment type="caution">
    <text evidence="11">Lacks conserved residue(s) required for the propagation of feature annotation.</text>
</comment>
<evidence type="ECO:0000256" key="3">
    <source>
        <dbReference type="ARBA" id="ARBA00017876"/>
    </source>
</evidence>
<dbReference type="GO" id="GO:0009306">
    <property type="term" value="P:protein secretion"/>
    <property type="evidence" value="ECO:0007669"/>
    <property type="project" value="UniProtKB-UniRule"/>
</dbReference>
<name>A0A5P2H3R2_9BURK</name>
<evidence type="ECO:0000256" key="10">
    <source>
        <dbReference type="ARBA" id="ARBA00023136"/>
    </source>
</evidence>
<dbReference type="Pfam" id="PF03840">
    <property type="entry name" value="SecG"/>
    <property type="match status" value="1"/>
</dbReference>
<evidence type="ECO:0000256" key="4">
    <source>
        <dbReference type="ARBA" id="ARBA00022448"/>
    </source>
</evidence>
<dbReference type="AlphaFoldDB" id="A0A5P2H3R2"/>
<keyword evidence="9 11" id="KW-0811">Translocation</keyword>
<feature type="transmembrane region" description="Helical" evidence="11">
    <location>
        <begin position="54"/>
        <end position="76"/>
    </location>
</feature>
<dbReference type="GO" id="GO:0015450">
    <property type="term" value="F:protein-transporting ATPase activity"/>
    <property type="evidence" value="ECO:0007669"/>
    <property type="project" value="UniProtKB-UniRule"/>
</dbReference>
<comment type="function">
    <text evidence="11">Involved in protein export. Participates in an early event of protein translocation.</text>
</comment>
<evidence type="ECO:0000313" key="13">
    <source>
        <dbReference type="Proteomes" id="UP000322822"/>
    </source>
</evidence>
<keyword evidence="10 11" id="KW-0472">Membrane</keyword>
<dbReference type="PANTHER" id="PTHR34182:SF1">
    <property type="entry name" value="PROTEIN-EXPORT MEMBRANE PROTEIN SECG"/>
    <property type="match status" value="1"/>
</dbReference>
<organism evidence="12 13">
    <name type="scientific">Cupriavidus pauculus</name>
    <dbReference type="NCBI Taxonomy" id="82633"/>
    <lineage>
        <taxon>Bacteria</taxon>
        <taxon>Pseudomonadati</taxon>
        <taxon>Pseudomonadota</taxon>
        <taxon>Betaproteobacteria</taxon>
        <taxon>Burkholderiales</taxon>
        <taxon>Burkholderiaceae</taxon>
        <taxon>Cupriavidus</taxon>
    </lineage>
</organism>
<keyword evidence="4 11" id="KW-0813">Transport</keyword>
<dbReference type="PRINTS" id="PR01651">
    <property type="entry name" value="SECGEXPORT"/>
</dbReference>
<evidence type="ECO:0000256" key="5">
    <source>
        <dbReference type="ARBA" id="ARBA00022475"/>
    </source>
</evidence>
<keyword evidence="6 11" id="KW-0812">Transmembrane</keyword>
<evidence type="ECO:0000256" key="8">
    <source>
        <dbReference type="ARBA" id="ARBA00022989"/>
    </source>
</evidence>
<gene>
    <name evidence="12" type="primary">secG</name>
    <name evidence="12" type="ORF">FOB72_09895</name>
</gene>
<dbReference type="NCBIfam" id="TIGR00810">
    <property type="entry name" value="secG"/>
    <property type="match status" value="1"/>
</dbReference>
<keyword evidence="5 11" id="KW-1003">Cell membrane</keyword>
<dbReference type="GO" id="GO:0043952">
    <property type="term" value="P:protein transport by the Sec complex"/>
    <property type="evidence" value="ECO:0007669"/>
    <property type="project" value="TreeGrafter"/>
</dbReference>
<dbReference type="RefSeq" id="WP_150372351.1">
    <property type="nucleotide sequence ID" value="NZ_CP044065.1"/>
</dbReference>
<keyword evidence="7 11" id="KW-0653">Protein transport</keyword>
<evidence type="ECO:0000256" key="9">
    <source>
        <dbReference type="ARBA" id="ARBA00023010"/>
    </source>
</evidence>
<dbReference type="PANTHER" id="PTHR34182">
    <property type="entry name" value="PROTEIN-EXPORT MEMBRANE PROTEIN SECG"/>
    <property type="match status" value="1"/>
</dbReference>
<comment type="subcellular location">
    <subcellularLocation>
        <location evidence="1 11">Cell membrane</location>
        <topology evidence="1 11">Multi-pass membrane protein</topology>
    </subcellularLocation>
</comment>
<dbReference type="GO" id="GO:0065002">
    <property type="term" value="P:intracellular protein transmembrane transport"/>
    <property type="evidence" value="ECO:0007669"/>
    <property type="project" value="TreeGrafter"/>
</dbReference>
<evidence type="ECO:0000256" key="6">
    <source>
        <dbReference type="ARBA" id="ARBA00022692"/>
    </source>
</evidence>
<reference evidence="12 13" key="1">
    <citation type="submission" date="2019-09" db="EMBL/GenBank/DDBJ databases">
        <title>FDA dAtabase for Regulatory Grade micrObial Sequences (FDA-ARGOS): Supporting development and validation of Infectious Disease Dx tests.</title>
        <authorList>
            <person name="Sciortino C."/>
            <person name="Tallon L."/>
            <person name="Sadzewicz L."/>
            <person name="Vavikolanu K."/>
            <person name="Mehta A."/>
            <person name="Aluvathingal J."/>
            <person name="Nadendla S."/>
            <person name="Nandy P."/>
            <person name="Geyer C."/>
            <person name="Yan Y."/>
            <person name="Sichtig H."/>
        </authorList>
    </citation>
    <scope>NUCLEOTIDE SEQUENCE [LARGE SCALE GENOMIC DNA]</scope>
    <source>
        <strain evidence="12 13">FDAARGOS_664</strain>
    </source>
</reference>
<dbReference type="Proteomes" id="UP000322822">
    <property type="component" value="Chromosome 1"/>
</dbReference>
<sequence>MAIFKTLLVLVQVLSALGVIGLVLLQHGKGADVGAAFGSGASGSLFGATGSANFLSRTTAVLASLFFVCTLGLTLLGNYKPQTSLGVMGASQAPVASAPAASASAPAAAASGASSVPAAPAVPK</sequence>
<evidence type="ECO:0000256" key="2">
    <source>
        <dbReference type="ARBA" id="ARBA00008445"/>
    </source>
</evidence>
<evidence type="ECO:0000313" key="12">
    <source>
        <dbReference type="EMBL" id="QET02314.1"/>
    </source>
</evidence>
<comment type="similarity">
    <text evidence="2 11">Belongs to the SecG family.</text>
</comment>
<evidence type="ECO:0000256" key="7">
    <source>
        <dbReference type="ARBA" id="ARBA00022927"/>
    </source>
</evidence>
<evidence type="ECO:0000256" key="1">
    <source>
        <dbReference type="ARBA" id="ARBA00004651"/>
    </source>
</evidence>
<proteinExistence type="inferred from homology"/>
<dbReference type="EMBL" id="CP044065">
    <property type="protein sequence ID" value="QET02314.1"/>
    <property type="molecule type" value="Genomic_DNA"/>
</dbReference>
<accession>A0A5P2H3R2</accession>
<protein>
    <recommendedName>
        <fullName evidence="3 11">Protein-export membrane protein SecG</fullName>
    </recommendedName>
</protein>
<dbReference type="InterPro" id="IPR004692">
    <property type="entry name" value="SecG"/>
</dbReference>
<dbReference type="GO" id="GO:0005886">
    <property type="term" value="C:plasma membrane"/>
    <property type="evidence" value="ECO:0007669"/>
    <property type="project" value="UniProtKB-SubCell"/>
</dbReference>
<keyword evidence="8 11" id="KW-1133">Transmembrane helix</keyword>